<dbReference type="InterPro" id="IPR011993">
    <property type="entry name" value="PH-like_dom_sf"/>
</dbReference>
<evidence type="ECO:0000313" key="5">
    <source>
        <dbReference type="Proteomes" id="UP000726737"/>
    </source>
</evidence>
<proteinExistence type="predicted"/>
<dbReference type="Gene3D" id="1.20.1270.60">
    <property type="entry name" value="Arfaptin homology (AH) domain/BAR domain"/>
    <property type="match status" value="1"/>
</dbReference>
<dbReference type="PANTHER" id="PTHR31941:SF1">
    <property type="entry name" value="CYTOSKELETAL SIGNALING PROTEIN SLM1"/>
    <property type="match status" value="1"/>
</dbReference>
<feature type="domain" description="PH" evidence="3">
    <location>
        <begin position="413"/>
        <end position="521"/>
    </location>
</feature>
<dbReference type="Pfam" id="PF20400">
    <property type="entry name" value="BAR_4"/>
    <property type="match status" value="1"/>
</dbReference>
<dbReference type="OrthoDB" id="5598057at2759"/>
<reference evidence="4" key="1">
    <citation type="journal article" date="2020" name="Fungal Divers.">
        <title>Resolving the Mortierellaceae phylogeny through synthesis of multi-gene phylogenetics and phylogenomics.</title>
        <authorList>
            <person name="Vandepol N."/>
            <person name="Liber J."/>
            <person name="Desiro A."/>
            <person name="Na H."/>
            <person name="Kennedy M."/>
            <person name="Barry K."/>
            <person name="Grigoriev I.V."/>
            <person name="Miller A.N."/>
            <person name="O'Donnell K."/>
            <person name="Stajich J.E."/>
            <person name="Bonito G."/>
        </authorList>
    </citation>
    <scope>NUCLEOTIDE SEQUENCE</scope>
    <source>
        <strain evidence="4">KOD948</strain>
    </source>
</reference>
<feature type="compositionally biased region" description="Basic and acidic residues" evidence="2">
    <location>
        <begin position="702"/>
        <end position="712"/>
    </location>
</feature>
<dbReference type="InterPro" id="IPR027267">
    <property type="entry name" value="AH/BAR_dom_sf"/>
</dbReference>
<protein>
    <recommendedName>
        <fullName evidence="3">PH domain-containing protein</fullName>
    </recommendedName>
</protein>
<name>A0A9P6Q8D8_9FUNG</name>
<evidence type="ECO:0000256" key="1">
    <source>
        <dbReference type="ARBA" id="ARBA00022553"/>
    </source>
</evidence>
<feature type="compositionally biased region" description="Low complexity" evidence="2">
    <location>
        <begin position="53"/>
        <end position="64"/>
    </location>
</feature>
<dbReference type="PROSITE" id="PS50003">
    <property type="entry name" value="PH_DOMAIN"/>
    <property type="match status" value="1"/>
</dbReference>
<dbReference type="InterPro" id="IPR046868">
    <property type="entry name" value="BAR_4"/>
</dbReference>
<dbReference type="Gene3D" id="2.30.29.30">
    <property type="entry name" value="Pleckstrin-homology domain (PH domain)/Phosphotyrosine-binding domain (PTB)"/>
    <property type="match status" value="1"/>
</dbReference>
<dbReference type="EMBL" id="JAAAJA010000144">
    <property type="protein sequence ID" value="KAG0260781.1"/>
    <property type="molecule type" value="Genomic_DNA"/>
</dbReference>
<feature type="region of interest" description="Disordered" evidence="2">
    <location>
        <begin position="47"/>
        <end position="138"/>
    </location>
</feature>
<dbReference type="Proteomes" id="UP000726737">
    <property type="component" value="Unassembled WGS sequence"/>
</dbReference>
<keyword evidence="5" id="KW-1185">Reference proteome</keyword>
<feature type="compositionally biased region" description="Low complexity" evidence="2">
    <location>
        <begin position="97"/>
        <end position="128"/>
    </location>
</feature>
<sequence length="787" mass="87379">MEVKKRKSFGKALTRFARKSTTNLNAAAPIPVSVSTDFHKGEGFTSPTSTLCSTSMSGVSPSGSDMLPSPVSSFSVNKESTTKWSSNHTGARHMRDMTSMSDASTAMSRFGHSSSSSEDNNNSSIINNGVSQQQESDGGNSADILLNRLLAYRTIIKNLQQHFTELMLLENSIVKAMNKAANAIVVPFKDGEQFRGQGGLQDVCVGIRDSVKSRAEEHANAAQFVEENVVKHLRRLKQEVKSRIRAMKADSSLYSPRLGKEREATQERIASLAKAIGLFELAGSYQPDMEKVHLDPYVINISLRVQLARQIQEESQFSRSLKQCQEQLAEFEFSIINELKQILVSFAGYQSNHAEVGFTQSWAQVERALNFLDDDTEWNTFLESNAHRFLPTELSDADPEKLDYPCKDSQFLIPIKTGHMSRQSSVLKSWKDGYFVLTPAGWLHVFSSADEVKNPVPERSIYVPTAILGPHTEPGQKGHIFSLEGKGLGGLLHRDNQTFTVRARSREEMLAWWSECSKRAHYTTYTQQGDGSLEAPKRSETIRTRPEPGPVEPEPAPEPAAQRTFEPPPQTSAPPQRQFEEPRRSTPPPMKTLPPPQRCSEAPLRSGSFQRQFEEPQKSAAPHQRLGQQYFEPPQRSSTPPQRYGQQQFEAAPSKPAAPQRQSELPVESAPSQRRIELPRKSAARYAPPPAPELVSAPARKPPKEPSSRHVELISINDDPEDDEPTPAYAAPVGKETPPQSKGFSRFFSWGRQNSDSTTADLNTVEHTVPPPTPGVPLNSHRAEIVA</sequence>
<feature type="compositionally biased region" description="Basic and acidic residues" evidence="2">
    <location>
        <begin position="535"/>
        <end position="546"/>
    </location>
</feature>
<comment type="caution">
    <text evidence="4">The sequence shown here is derived from an EMBL/GenBank/DDBJ whole genome shotgun (WGS) entry which is preliminary data.</text>
</comment>
<dbReference type="SUPFAM" id="SSF103657">
    <property type="entry name" value="BAR/IMD domain-like"/>
    <property type="match status" value="1"/>
</dbReference>
<evidence type="ECO:0000313" key="4">
    <source>
        <dbReference type="EMBL" id="KAG0260781.1"/>
    </source>
</evidence>
<dbReference type="SUPFAM" id="SSF50729">
    <property type="entry name" value="PH domain-like"/>
    <property type="match status" value="1"/>
</dbReference>
<organism evidence="4 5">
    <name type="scientific">Mortierella polycephala</name>
    <dbReference type="NCBI Taxonomy" id="41804"/>
    <lineage>
        <taxon>Eukaryota</taxon>
        <taxon>Fungi</taxon>
        <taxon>Fungi incertae sedis</taxon>
        <taxon>Mucoromycota</taxon>
        <taxon>Mortierellomycotina</taxon>
        <taxon>Mortierellomycetes</taxon>
        <taxon>Mortierellales</taxon>
        <taxon>Mortierellaceae</taxon>
        <taxon>Mortierella</taxon>
    </lineage>
</organism>
<gene>
    <name evidence="4" type="ORF">BG011_001620</name>
</gene>
<feature type="compositionally biased region" description="Pro residues" evidence="2">
    <location>
        <begin position="585"/>
        <end position="597"/>
    </location>
</feature>
<feature type="region of interest" description="Disordered" evidence="2">
    <location>
        <begin position="524"/>
        <end position="787"/>
    </location>
</feature>
<keyword evidence="1" id="KW-0597">Phosphoprotein</keyword>
<dbReference type="PANTHER" id="PTHR31941">
    <property type="entry name" value="CYTOSKELETAL SIGNALING PROTEIN SLM1"/>
    <property type="match status" value="1"/>
</dbReference>
<evidence type="ECO:0000259" key="3">
    <source>
        <dbReference type="PROSITE" id="PS50003"/>
    </source>
</evidence>
<feature type="compositionally biased region" description="Polar residues" evidence="2">
    <location>
        <begin position="70"/>
        <end position="89"/>
    </location>
</feature>
<dbReference type="Pfam" id="PF20399">
    <property type="entry name" value="PH_20"/>
    <property type="match status" value="1"/>
</dbReference>
<dbReference type="InterPro" id="IPR001849">
    <property type="entry name" value="PH_domain"/>
</dbReference>
<feature type="compositionally biased region" description="Polar residues" evidence="2">
    <location>
        <begin position="751"/>
        <end position="766"/>
    </location>
</feature>
<dbReference type="InterPro" id="IPR046869">
    <property type="entry name" value="SLM1/RGC1-like_PH"/>
</dbReference>
<dbReference type="SMART" id="SM00233">
    <property type="entry name" value="PH"/>
    <property type="match status" value="1"/>
</dbReference>
<dbReference type="AlphaFoldDB" id="A0A9P6Q8D8"/>
<feature type="compositionally biased region" description="Pro residues" evidence="2">
    <location>
        <begin position="547"/>
        <end position="558"/>
    </location>
</feature>
<feature type="compositionally biased region" description="Polar residues" evidence="2">
    <location>
        <begin position="635"/>
        <end position="649"/>
    </location>
</feature>
<evidence type="ECO:0000256" key="2">
    <source>
        <dbReference type="SAM" id="MobiDB-lite"/>
    </source>
</evidence>
<feature type="compositionally biased region" description="Polar residues" evidence="2">
    <location>
        <begin position="129"/>
        <end position="138"/>
    </location>
</feature>
<accession>A0A9P6Q8D8</accession>